<evidence type="ECO:0000256" key="1">
    <source>
        <dbReference type="ARBA" id="ARBA00022679"/>
    </source>
</evidence>
<dbReference type="InterPro" id="IPR018357">
    <property type="entry name" value="Hexapep_transf_CS"/>
</dbReference>
<organism evidence="4 5">
    <name type="scientific">Sediminicoccus rosea</name>
    <dbReference type="NCBI Taxonomy" id="1225128"/>
    <lineage>
        <taxon>Bacteria</taxon>
        <taxon>Pseudomonadati</taxon>
        <taxon>Pseudomonadota</taxon>
        <taxon>Alphaproteobacteria</taxon>
        <taxon>Acetobacterales</taxon>
        <taxon>Roseomonadaceae</taxon>
        <taxon>Sediminicoccus</taxon>
    </lineage>
</organism>
<dbReference type="InterPro" id="IPR001451">
    <property type="entry name" value="Hexapep"/>
</dbReference>
<reference evidence="4 5" key="1">
    <citation type="submission" date="2023-11" db="EMBL/GenBank/DDBJ databases">
        <title>Arctic aerobic anoxygenic photoheterotroph Sediminicoccus rosea KRV36 adapts its photosynthesis to long days of polar summer.</title>
        <authorList>
            <person name="Tomasch J."/>
            <person name="Kopejtka K."/>
            <person name="Bily T."/>
            <person name="Gardiner A.T."/>
            <person name="Gardian Z."/>
            <person name="Shivaramu S."/>
            <person name="Koblizek M."/>
            <person name="Engelhardt F."/>
            <person name="Kaftan D."/>
        </authorList>
    </citation>
    <scope>NUCLEOTIDE SEQUENCE [LARGE SCALE GENOMIC DNA]</scope>
    <source>
        <strain evidence="4 5">R-30</strain>
    </source>
</reference>
<dbReference type="EMBL" id="CP137852">
    <property type="protein sequence ID" value="WPB83596.1"/>
    <property type="molecule type" value="Genomic_DNA"/>
</dbReference>
<keyword evidence="3 4" id="KW-0012">Acyltransferase</keyword>
<name>A0ABZ0PDE2_9PROT</name>
<dbReference type="InterPro" id="IPR011004">
    <property type="entry name" value="Trimer_LpxA-like_sf"/>
</dbReference>
<dbReference type="CDD" id="cd04647">
    <property type="entry name" value="LbH_MAT_like"/>
    <property type="match status" value="1"/>
</dbReference>
<dbReference type="InterPro" id="IPR051159">
    <property type="entry name" value="Hexapeptide_acetyltransf"/>
</dbReference>
<sequence>MSATLSLKAWVKRGEHPAARLAFRVAKAVRSARVPVIRPLHQALYALHKGVTGAWSNATRILWWTPMFLSRVENEAPGLYLEGGMPLVLGPLSIRLGRDVRLSATTTLTGRSASAAPLLEVGSNVDIGWQTTIAVGTRVVMGDNVRLAGRCFLAGYPGHPLEAERRAAGLPCDAAQIGDIILEDDVWLASGVTVLAGVRIGRGTVVGTGSVVTRDLPPDVIAAGCPARVIREIG</sequence>
<dbReference type="Pfam" id="PF00132">
    <property type="entry name" value="Hexapep"/>
    <property type="match status" value="1"/>
</dbReference>
<dbReference type="GO" id="GO:0016746">
    <property type="term" value="F:acyltransferase activity"/>
    <property type="evidence" value="ECO:0007669"/>
    <property type="project" value="UniProtKB-KW"/>
</dbReference>
<dbReference type="Proteomes" id="UP001305521">
    <property type="component" value="Chromosome"/>
</dbReference>
<evidence type="ECO:0000256" key="2">
    <source>
        <dbReference type="ARBA" id="ARBA00022737"/>
    </source>
</evidence>
<accession>A0ABZ0PDE2</accession>
<dbReference type="RefSeq" id="WP_318647570.1">
    <property type="nucleotide sequence ID" value="NZ_CP137852.1"/>
</dbReference>
<evidence type="ECO:0000256" key="3">
    <source>
        <dbReference type="ARBA" id="ARBA00023315"/>
    </source>
</evidence>
<keyword evidence="1 4" id="KW-0808">Transferase</keyword>
<evidence type="ECO:0000313" key="5">
    <source>
        <dbReference type="Proteomes" id="UP001305521"/>
    </source>
</evidence>
<dbReference type="EC" id="2.3.1.-" evidence="4"/>
<dbReference type="PROSITE" id="PS00101">
    <property type="entry name" value="HEXAPEP_TRANSFERASES"/>
    <property type="match status" value="1"/>
</dbReference>
<dbReference type="SUPFAM" id="SSF51161">
    <property type="entry name" value="Trimeric LpxA-like enzymes"/>
    <property type="match status" value="1"/>
</dbReference>
<dbReference type="PANTHER" id="PTHR23416:SF78">
    <property type="entry name" value="LIPOPOLYSACCHARIDE BIOSYNTHESIS O-ACETYL TRANSFERASE WBBJ-RELATED"/>
    <property type="match status" value="1"/>
</dbReference>
<gene>
    <name evidence="4" type="ORF">R9Z33_15960</name>
</gene>
<proteinExistence type="predicted"/>
<keyword evidence="5" id="KW-1185">Reference proteome</keyword>
<keyword evidence="2" id="KW-0677">Repeat</keyword>
<dbReference type="Gene3D" id="2.160.10.10">
    <property type="entry name" value="Hexapeptide repeat proteins"/>
    <property type="match status" value="1"/>
</dbReference>
<dbReference type="PANTHER" id="PTHR23416">
    <property type="entry name" value="SIALIC ACID SYNTHASE-RELATED"/>
    <property type="match status" value="1"/>
</dbReference>
<evidence type="ECO:0000313" key="4">
    <source>
        <dbReference type="EMBL" id="WPB83596.1"/>
    </source>
</evidence>
<protein>
    <submittedName>
        <fullName evidence="4">Acyltransferase</fullName>
        <ecNumber evidence="4">2.3.1.-</ecNumber>
    </submittedName>
</protein>